<dbReference type="Pfam" id="PF04932">
    <property type="entry name" value="Wzy_C"/>
    <property type="match status" value="1"/>
</dbReference>
<gene>
    <name evidence="7" type="ORF">THMIRHAT_17760</name>
</gene>
<evidence type="ECO:0000256" key="2">
    <source>
        <dbReference type="ARBA" id="ARBA00022692"/>
    </source>
</evidence>
<feature type="transmembrane region" description="Helical" evidence="5">
    <location>
        <begin position="65"/>
        <end position="82"/>
    </location>
</feature>
<dbReference type="Proteomes" id="UP000501466">
    <property type="component" value="Chromosome"/>
</dbReference>
<evidence type="ECO:0000256" key="4">
    <source>
        <dbReference type="ARBA" id="ARBA00023136"/>
    </source>
</evidence>
<proteinExistence type="predicted"/>
<evidence type="ECO:0000256" key="3">
    <source>
        <dbReference type="ARBA" id="ARBA00022989"/>
    </source>
</evidence>
<accession>A0A6F8PPW0</accession>
<feature type="transmembrane region" description="Helical" evidence="5">
    <location>
        <begin position="231"/>
        <end position="249"/>
    </location>
</feature>
<comment type="subcellular location">
    <subcellularLocation>
        <location evidence="1">Membrane</location>
        <topology evidence="1">Multi-pass membrane protein</topology>
    </subcellularLocation>
</comment>
<reference evidence="8" key="1">
    <citation type="submission" date="2019-11" db="EMBL/GenBank/DDBJ databases">
        <title>Isolation and characterization of two novel species in the genus Thiomicrorhabdus.</title>
        <authorList>
            <person name="Mochizuki J."/>
            <person name="Kojima H."/>
            <person name="Fukui M."/>
        </authorList>
    </citation>
    <scope>NUCLEOTIDE SEQUENCE [LARGE SCALE GENOMIC DNA]</scope>
    <source>
        <strain evidence="8">AkT22</strain>
    </source>
</reference>
<dbReference type="InterPro" id="IPR051533">
    <property type="entry name" value="WaaL-like"/>
</dbReference>
<feature type="transmembrane region" description="Helical" evidence="5">
    <location>
        <begin position="376"/>
        <end position="409"/>
    </location>
</feature>
<dbReference type="PANTHER" id="PTHR37422:SF13">
    <property type="entry name" value="LIPOPOLYSACCHARIDE BIOSYNTHESIS PROTEIN PA4999-RELATED"/>
    <property type="match status" value="1"/>
</dbReference>
<feature type="transmembrane region" description="Helical" evidence="5">
    <location>
        <begin position="342"/>
        <end position="364"/>
    </location>
</feature>
<dbReference type="PANTHER" id="PTHR37422">
    <property type="entry name" value="TEICHURONIC ACID BIOSYNTHESIS PROTEIN TUAE"/>
    <property type="match status" value="1"/>
</dbReference>
<evidence type="ECO:0000256" key="5">
    <source>
        <dbReference type="SAM" id="Phobius"/>
    </source>
</evidence>
<evidence type="ECO:0000313" key="7">
    <source>
        <dbReference type="EMBL" id="BBP44030.1"/>
    </source>
</evidence>
<keyword evidence="4 5" id="KW-0472">Membrane</keyword>
<evidence type="ECO:0000313" key="8">
    <source>
        <dbReference type="Proteomes" id="UP000501466"/>
    </source>
</evidence>
<evidence type="ECO:0000259" key="6">
    <source>
        <dbReference type="Pfam" id="PF04932"/>
    </source>
</evidence>
<feature type="transmembrane region" description="Helical" evidence="5">
    <location>
        <begin position="157"/>
        <end position="176"/>
    </location>
</feature>
<keyword evidence="2 5" id="KW-0812">Transmembrane</keyword>
<dbReference type="RefSeq" id="WP_173291785.1">
    <property type="nucleotide sequence ID" value="NZ_AP021888.1"/>
</dbReference>
<feature type="transmembrane region" description="Helical" evidence="5">
    <location>
        <begin position="183"/>
        <end position="200"/>
    </location>
</feature>
<dbReference type="InterPro" id="IPR007016">
    <property type="entry name" value="O-antigen_ligase-rel_domated"/>
</dbReference>
<keyword evidence="8" id="KW-1185">Reference proteome</keyword>
<feature type="transmembrane region" description="Helical" evidence="5">
    <location>
        <begin position="118"/>
        <end position="137"/>
    </location>
</feature>
<organism evidence="7 8">
    <name type="scientific">Thiosulfativibrio zosterae</name>
    <dbReference type="NCBI Taxonomy" id="2675053"/>
    <lineage>
        <taxon>Bacteria</taxon>
        <taxon>Pseudomonadati</taxon>
        <taxon>Pseudomonadota</taxon>
        <taxon>Gammaproteobacteria</taxon>
        <taxon>Thiotrichales</taxon>
        <taxon>Piscirickettsiaceae</taxon>
        <taxon>Thiosulfativibrio</taxon>
    </lineage>
</organism>
<dbReference type="AlphaFoldDB" id="A0A6F8PPW0"/>
<sequence>MLSFINLQEKRAFIERLERYSIIGIVFFIPISPAAPNLLGLLLILLWIIKGQYQESWLKVKSQPLFWAFMAYLVIYPLSLIWSEDQAWGAHMVERHMIFLLFPFLLMASRYEDLPKYLAAFIMGMTLTELTSYLVWFEWLHLEGISPENPSPFYRHTIYNPMLAWGLYLVLQGLLYEHRSLPIKFFFALFATTMTINMFITEGRSGQIAFLILSGLIFLQYFAARGHIVRGVVVALVFVITVVAIAYYSSPLFNQRVNLAVSEVQNFQPSDQTSVGTRVGFYINTLEMSMNRPIDQFLLGSGVGDFPADYTASLKDPNAVKLYAGTEPGHHSHPHNQYLYELGALGLMGFMTFMAMFAAMIKVARSQKDNFQPHRVAFLVFMGIVMLSDSLLLAHGTAVLFIVFSALLYANHSSKVSNNV</sequence>
<feature type="transmembrane region" description="Helical" evidence="5">
    <location>
        <begin position="206"/>
        <end position="224"/>
    </location>
</feature>
<dbReference type="InterPro" id="IPR008075">
    <property type="entry name" value="LIMR"/>
</dbReference>
<protein>
    <submittedName>
        <fullName evidence="7">O-antigen biosynthesis protein</fullName>
    </submittedName>
</protein>
<dbReference type="PRINTS" id="PR01692">
    <property type="entry name" value="LIPOCALINIMR"/>
</dbReference>
<evidence type="ECO:0000256" key="1">
    <source>
        <dbReference type="ARBA" id="ARBA00004141"/>
    </source>
</evidence>
<feature type="domain" description="O-antigen ligase-related" evidence="6">
    <location>
        <begin position="191"/>
        <end position="354"/>
    </location>
</feature>
<name>A0A6F8PPW0_9GAMM</name>
<feature type="transmembrane region" description="Helical" evidence="5">
    <location>
        <begin position="20"/>
        <end position="49"/>
    </location>
</feature>
<dbReference type="GO" id="GO:0016020">
    <property type="term" value="C:membrane"/>
    <property type="evidence" value="ECO:0007669"/>
    <property type="project" value="UniProtKB-SubCell"/>
</dbReference>
<dbReference type="EMBL" id="AP021888">
    <property type="protein sequence ID" value="BBP44030.1"/>
    <property type="molecule type" value="Genomic_DNA"/>
</dbReference>
<keyword evidence="3 5" id="KW-1133">Transmembrane helix</keyword>
<dbReference type="KEGG" id="tzo:THMIRHAT_17760"/>